<protein>
    <submittedName>
        <fullName evidence="1">Uncharacterized protein</fullName>
    </submittedName>
</protein>
<keyword evidence="2" id="KW-1185">Reference proteome</keyword>
<dbReference type="EMBL" id="LR999457">
    <property type="protein sequence ID" value="CAE6202056.1"/>
    <property type="molecule type" value="Genomic_DNA"/>
</dbReference>
<dbReference type="Proteomes" id="UP000682877">
    <property type="component" value="Chromosome 7"/>
</dbReference>
<dbReference type="AlphaFoldDB" id="A0A8S2AY53"/>
<reference evidence="1" key="1">
    <citation type="submission" date="2021-01" db="EMBL/GenBank/DDBJ databases">
        <authorList>
            <person name="Bezrukov I."/>
        </authorList>
    </citation>
    <scope>NUCLEOTIDE SEQUENCE</scope>
</reference>
<evidence type="ECO:0000313" key="2">
    <source>
        <dbReference type="Proteomes" id="UP000682877"/>
    </source>
</evidence>
<name>A0A8S2AY53_ARAAE</name>
<evidence type="ECO:0000313" key="1">
    <source>
        <dbReference type="EMBL" id="CAE6202056.1"/>
    </source>
</evidence>
<proteinExistence type="predicted"/>
<sequence length="108" mass="12275">MESESDFLRSPITWNQEIQIQKRQLFLANPNLPRSHGFTTVVLKPSNKLLSPPPMAVNSNPRFLSSSSVLVTCGFEVKWHGFSLKPTTKTVKLLVKSRQTDYCEAEIR</sequence>
<gene>
    <name evidence="1" type="ORF">AARE701A_LOCUS19854</name>
</gene>
<organism evidence="1 2">
    <name type="scientific">Arabidopsis arenosa</name>
    <name type="common">Sand rock-cress</name>
    <name type="synonym">Cardaminopsis arenosa</name>
    <dbReference type="NCBI Taxonomy" id="38785"/>
    <lineage>
        <taxon>Eukaryota</taxon>
        <taxon>Viridiplantae</taxon>
        <taxon>Streptophyta</taxon>
        <taxon>Embryophyta</taxon>
        <taxon>Tracheophyta</taxon>
        <taxon>Spermatophyta</taxon>
        <taxon>Magnoliopsida</taxon>
        <taxon>eudicotyledons</taxon>
        <taxon>Gunneridae</taxon>
        <taxon>Pentapetalae</taxon>
        <taxon>rosids</taxon>
        <taxon>malvids</taxon>
        <taxon>Brassicales</taxon>
        <taxon>Brassicaceae</taxon>
        <taxon>Camelineae</taxon>
        <taxon>Arabidopsis</taxon>
    </lineage>
</organism>
<accession>A0A8S2AY53</accession>